<dbReference type="EMBL" id="MHPA01000015">
    <property type="protein sequence ID" value="OGZ73129.1"/>
    <property type="molecule type" value="Genomic_DNA"/>
</dbReference>
<organism evidence="3 4">
    <name type="scientific">Candidatus Staskawiczbacteria bacterium RIFCSPLOWO2_01_FULL_38_12b</name>
    <dbReference type="NCBI Taxonomy" id="1802214"/>
    <lineage>
        <taxon>Bacteria</taxon>
        <taxon>Candidatus Staskawicziibacteriota</taxon>
    </lineage>
</organism>
<dbReference type="InterPro" id="IPR000305">
    <property type="entry name" value="GIY-YIG_endonuc"/>
</dbReference>
<dbReference type="InterPro" id="IPR035901">
    <property type="entry name" value="GIY-YIG_endonuc_sf"/>
</dbReference>
<name>A0A1G2IED7_9BACT</name>
<feature type="domain" description="GIY-YIG" evidence="2">
    <location>
        <begin position="2"/>
        <end position="86"/>
    </location>
</feature>
<dbReference type="PANTHER" id="PTHR34477">
    <property type="entry name" value="UPF0213 PROTEIN YHBQ"/>
    <property type="match status" value="1"/>
</dbReference>
<reference evidence="3 4" key="1">
    <citation type="journal article" date="2016" name="Nat. Commun.">
        <title>Thousands of microbial genomes shed light on interconnected biogeochemical processes in an aquifer system.</title>
        <authorList>
            <person name="Anantharaman K."/>
            <person name="Brown C.T."/>
            <person name="Hug L.A."/>
            <person name="Sharon I."/>
            <person name="Castelle C.J."/>
            <person name="Probst A.J."/>
            <person name="Thomas B.C."/>
            <person name="Singh A."/>
            <person name="Wilkins M.J."/>
            <person name="Karaoz U."/>
            <person name="Brodie E.L."/>
            <person name="Williams K.H."/>
            <person name="Hubbard S.S."/>
            <person name="Banfield J.F."/>
        </authorList>
    </citation>
    <scope>NUCLEOTIDE SEQUENCE [LARGE SCALE GENOMIC DNA]</scope>
</reference>
<dbReference type="PROSITE" id="PS50164">
    <property type="entry name" value="GIY_YIG"/>
    <property type="match status" value="1"/>
</dbReference>
<evidence type="ECO:0000259" key="2">
    <source>
        <dbReference type="PROSITE" id="PS50164"/>
    </source>
</evidence>
<evidence type="ECO:0000313" key="3">
    <source>
        <dbReference type="EMBL" id="OGZ73129.1"/>
    </source>
</evidence>
<dbReference type="Pfam" id="PF01541">
    <property type="entry name" value="GIY-YIG"/>
    <property type="match status" value="1"/>
</dbReference>
<dbReference type="Proteomes" id="UP000176774">
    <property type="component" value="Unassembled WGS sequence"/>
</dbReference>
<dbReference type="CDD" id="cd10449">
    <property type="entry name" value="GIY-YIG_SLX1_like"/>
    <property type="match status" value="1"/>
</dbReference>
<dbReference type="SUPFAM" id="SSF82771">
    <property type="entry name" value="GIY-YIG endonuclease"/>
    <property type="match status" value="1"/>
</dbReference>
<gene>
    <name evidence="3" type="ORF">A2908_01075</name>
</gene>
<sequence>MKFFYVYILYNKSKNFIYIGYSEDLKERIKYHNSGHVKSTKFYIPLRLIHYEAYSNMKDAKRREEYLKTNRGRTTLVTMLKEYFNI</sequence>
<protein>
    <recommendedName>
        <fullName evidence="2">GIY-YIG domain-containing protein</fullName>
    </recommendedName>
</protein>
<proteinExistence type="inferred from homology"/>
<dbReference type="AlphaFoldDB" id="A0A1G2IED7"/>
<dbReference type="PANTHER" id="PTHR34477:SF5">
    <property type="entry name" value="BSL5627 PROTEIN"/>
    <property type="match status" value="1"/>
</dbReference>
<evidence type="ECO:0000313" key="4">
    <source>
        <dbReference type="Proteomes" id="UP000176774"/>
    </source>
</evidence>
<dbReference type="Gene3D" id="3.40.1440.10">
    <property type="entry name" value="GIY-YIG endonuclease"/>
    <property type="match status" value="1"/>
</dbReference>
<comment type="similarity">
    <text evidence="1">Belongs to the UPF0213 family.</text>
</comment>
<comment type="caution">
    <text evidence="3">The sequence shown here is derived from an EMBL/GenBank/DDBJ whole genome shotgun (WGS) entry which is preliminary data.</text>
</comment>
<dbReference type="InterPro" id="IPR050190">
    <property type="entry name" value="UPF0213_domain"/>
</dbReference>
<evidence type="ECO:0000256" key="1">
    <source>
        <dbReference type="ARBA" id="ARBA00007435"/>
    </source>
</evidence>
<accession>A0A1G2IED7</accession>